<proteinExistence type="inferred from homology"/>
<reference evidence="2 3" key="1">
    <citation type="submission" date="2015-06" db="EMBL/GenBank/DDBJ databases">
        <title>Survival trade-offs in plant roots during colonization by closely related pathogenic and mutualistic fungi.</title>
        <authorList>
            <person name="Hacquard S."/>
            <person name="Kracher B."/>
            <person name="Hiruma K."/>
            <person name="Weinman A."/>
            <person name="Muench P."/>
            <person name="Garrido Oter R."/>
            <person name="Ver Loren van Themaat E."/>
            <person name="Dallerey J.-F."/>
            <person name="Damm U."/>
            <person name="Henrissat B."/>
            <person name="Lespinet O."/>
            <person name="Thon M."/>
            <person name="Kemen E."/>
            <person name="McHardy A.C."/>
            <person name="Schulze-Lefert P."/>
            <person name="O'Connell R.J."/>
        </authorList>
    </citation>
    <scope>NUCLEOTIDE SEQUENCE [LARGE SCALE GENOMIC DNA]</scope>
    <source>
        <strain evidence="2 3">0861</strain>
    </source>
</reference>
<dbReference type="AlphaFoldDB" id="A0A166ZB22"/>
<dbReference type="PANTHER" id="PTHR43591">
    <property type="entry name" value="METHYLTRANSFERASE"/>
    <property type="match status" value="1"/>
</dbReference>
<dbReference type="SUPFAM" id="SSF53335">
    <property type="entry name" value="S-adenosyl-L-methionine-dependent methyltransferases"/>
    <property type="match status" value="1"/>
</dbReference>
<dbReference type="GO" id="GO:0008168">
    <property type="term" value="F:methyltransferase activity"/>
    <property type="evidence" value="ECO:0007669"/>
    <property type="project" value="UniProtKB-KW"/>
</dbReference>
<protein>
    <submittedName>
        <fullName evidence="2">Methyltransferase domain-containing protein</fullName>
    </submittedName>
</protein>
<name>A0A166ZB22_9PEZI</name>
<dbReference type="Gene3D" id="3.40.50.150">
    <property type="entry name" value="Vaccinia Virus protein VP39"/>
    <property type="match status" value="1"/>
</dbReference>
<dbReference type="InterPro" id="IPR029063">
    <property type="entry name" value="SAM-dependent_MTases_sf"/>
</dbReference>
<dbReference type="STRING" id="708197.A0A166ZB22"/>
<comment type="similarity">
    <text evidence="1">Belongs to the methyltransferase superfamily. LaeA methyltransferase family.</text>
</comment>
<evidence type="ECO:0000313" key="2">
    <source>
        <dbReference type="EMBL" id="KZL78662.1"/>
    </source>
</evidence>
<evidence type="ECO:0000256" key="1">
    <source>
        <dbReference type="ARBA" id="ARBA00038158"/>
    </source>
</evidence>
<dbReference type="CDD" id="cd02440">
    <property type="entry name" value="AdoMet_MTases"/>
    <property type="match status" value="1"/>
</dbReference>
<sequence>MIAQNGNRTGDDQSTNSYLAMVGDVHAELTRLQVQHRWIQMCLKDKIAFAPVDLTKEELKILDMGCADGTLLRDLQKQVPASAQMVGADVSTAFLPASAQGNIRYVTQDVCDPPAAALRGQFDMTHVRNVLHSTQKSGIEQAVANLSDTLAPGGWLQIMEMDVTPGQPKQPQALQDLIQIIGYMFEKQGLDRHYARKIPGSMKKAGLENVTVETVECGIGKVLGDDAAVRSSIEPFMHTIPLVARNANVMCPDLDPKILANLEERYKTEMIEQGGYFPAQIYYAQRPPA</sequence>
<gene>
    <name evidence="2" type="ORF">CT0861_08917</name>
</gene>
<dbReference type="Proteomes" id="UP000076552">
    <property type="component" value="Unassembled WGS sequence"/>
</dbReference>
<dbReference type="EMBL" id="LFIV01000001">
    <property type="protein sequence ID" value="KZL78662.1"/>
    <property type="molecule type" value="Genomic_DNA"/>
</dbReference>
<keyword evidence="3" id="KW-1185">Reference proteome</keyword>
<dbReference type="GO" id="GO:0032259">
    <property type="term" value="P:methylation"/>
    <property type="evidence" value="ECO:0007669"/>
    <property type="project" value="UniProtKB-KW"/>
</dbReference>
<dbReference type="Pfam" id="PF13489">
    <property type="entry name" value="Methyltransf_23"/>
    <property type="match status" value="1"/>
</dbReference>
<organism evidence="2 3">
    <name type="scientific">Colletotrichum tofieldiae</name>
    <dbReference type="NCBI Taxonomy" id="708197"/>
    <lineage>
        <taxon>Eukaryota</taxon>
        <taxon>Fungi</taxon>
        <taxon>Dikarya</taxon>
        <taxon>Ascomycota</taxon>
        <taxon>Pezizomycotina</taxon>
        <taxon>Sordariomycetes</taxon>
        <taxon>Hypocreomycetidae</taxon>
        <taxon>Glomerellales</taxon>
        <taxon>Glomerellaceae</taxon>
        <taxon>Colletotrichum</taxon>
        <taxon>Colletotrichum spaethianum species complex</taxon>
    </lineage>
</organism>
<keyword evidence="2" id="KW-0808">Transferase</keyword>
<keyword evidence="2" id="KW-0489">Methyltransferase</keyword>
<comment type="caution">
    <text evidence="2">The sequence shown here is derived from an EMBL/GenBank/DDBJ whole genome shotgun (WGS) entry which is preliminary data.</text>
</comment>
<accession>A0A166ZB22</accession>
<evidence type="ECO:0000313" key="3">
    <source>
        <dbReference type="Proteomes" id="UP000076552"/>
    </source>
</evidence>